<dbReference type="EMBL" id="KN838649">
    <property type="protein sequence ID" value="KIJ99303.1"/>
    <property type="molecule type" value="Genomic_DNA"/>
</dbReference>
<reference evidence="3" key="2">
    <citation type="submission" date="2015-01" db="EMBL/GenBank/DDBJ databases">
        <title>Evolutionary Origins and Diversification of the Mycorrhizal Mutualists.</title>
        <authorList>
            <consortium name="DOE Joint Genome Institute"/>
            <consortium name="Mycorrhizal Genomics Consortium"/>
            <person name="Kohler A."/>
            <person name="Kuo A."/>
            <person name="Nagy L.G."/>
            <person name="Floudas D."/>
            <person name="Copeland A."/>
            <person name="Barry K.W."/>
            <person name="Cichocki N."/>
            <person name="Veneault-Fourrey C."/>
            <person name="LaButti K."/>
            <person name="Lindquist E.A."/>
            <person name="Lipzen A."/>
            <person name="Lundell T."/>
            <person name="Morin E."/>
            <person name="Murat C."/>
            <person name="Riley R."/>
            <person name="Ohm R."/>
            <person name="Sun H."/>
            <person name="Tunlid A."/>
            <person name="Henrissat B."/>
            <person name="Grigoriev I.V."/>
            <person name="Hibbett D.S."/>
            <person name="Martin F."/>
        </authorList>
    </citation>
    <scope>NUCLEOTIDE SEQUENCE [LARGE SCALE GENOMIC DNA]</scope>
    <source>
        <strain evidence="3">LaAM-08-1</strain>
    </source>
</reference>
<gene>
    <name evidence="2" type="ORF">K443DRAFT_680027</name>
</gene>
<keyword evidence="1" id="KW-0812">Transmembrane</keyword>
<proteinExistence type="predicted"/>
<evidence type="ECO:0000256" key="1">
    <source>
        <dbReference type="SAM" id="Phobius"/>
    </source>
</evidence>
<sequence>MADHKHNLAVPRQEQHNPLKVANVAAKDDVERDGPNTAASWWGYLNEDVDTTQTTSQLALYCFMTGYIDVISFSAIFVWCGFQTGNFAQLAIALARLFYGPSGSRDTTFHRADQQALTSLISFNAGAFIGRIGDRVGAHKRIWLISGTFIQAVLTMAAAIAFWKSGQPSISNARDDPAWTNVATFVGLAFMSASLGVQGIVGKRLNTQFGTTIVLTTVWVELVSDPRLFRLRQRVITRDHRLIAAVSLFIGAFISRVILQKIGTAGTLGIGVGFRILSCFTWLFVPTKRGQERNTPPPTTAE</sequence>
<dbReference type="InterPro" id="IPR010699">
    <property type="entry name" value="DUF1275"/>
</dbReference>
<protein>
    <recommendedName>
        <fullName evidence="4">DUF1275 domain protein</fullName>
    </recommendedName>
</protein>
<feature type="transmembrane region" description="Helical" evidence="1">
    <location>
        <begin position="58"/>
        <end position="82"/>
    </location>
</feature>
<feature type="transmembrane region" description="Helical" evidence="1">
    <location>
        <begin position="142"/>
        <end position="162"/>
    </location>
</feature>
<dbReference type="Pfam" id="PF06912">
    <property type="entry name" value="DUF1275"/>
    <property type="match status" value="1"/>
</dbReference>
<keyword evidence="3" id="KW-1185">Reference proteome</keyword>
<feature type="transmembrane region" description="Helical" evidence="1">
    <location>
        <begin position="182"/>
        <end position="201"/>
    </location>
</feature>
<evidence type="ECO:0000313" key="2">
    <source>
        <dbReference type="EMBL" id="KIJ99303.1"/>
    </source>
</evidence>
<dbReference type="PANTHER" id="PTHR37488:SF2">
    <property type="entry name" value="DUF1275 DOMAIN-CONTAINING PROTEIN"/>
    <property type="match status" value="1"/>
</dbReference>
<feature type="transmembrane region" description="Helical" evidence="1">
    <location>
        <begin position="265"/>
        <end position="285"/>
    </location>
</feature>
<evidence type="ECO:0000313" key="3">
    <source>
        <dbReference type="Proteomes" id="UP000054477"/>
    </source>
</evidence>
<dbReference type="HOGENOM" id="CLU_062487_0_0_1"/>
<dbReference type="AlphaFoldDB" id="A0A0C9XCL6"/>
<keyword evidence="1" id="KW-0472">Membrane</keyword>
<name>A0A0C9XCL6_9AGAR</name>
<dbReference type="PANTHER" id="PTHR37488">
    <property type="entry name" value="DUF1275 DOMAIN-CONTAINING PROTEIN"/>
    <property type="match status" value="1"/>
</dbReference>
<feature type="transmembrane region" description="Helical" evidence="1">
    <location>
        <begin position="242"/>
        <end position="259"/>
    </location>
</feature>
<dbReference type="STRING" id="1095629.A0A0C9XCL6"/>
<organism evidence="2 3">
    <name type="scientific">Laccaria amethystina LaAM-08-1</name>
    <dbReference type="NCBI Taxonomy" id="1095629"/>
    <lineage>
        <taxon>Eukaryota</taxon>
        <taxon>Fungi</taxon>
        <taxon>Dikarya</taxon>
        <taxon>Basidiomycota</taxon>
        <taxon>Agaricomycotina</taxon>
        <taxon>Agaricomycetes</taxon>
        <taxon>Agaricomycetidae</taxon>
        <taxon>Agaricales</taxon>
        <taxon>Agaricineae</taxon>
        <taxon>Hydnangiaceae</taxon>
        <taxon>Laccaria</taxon>
    </lineage>
</organism>
<dbReference type="OrthoDB" id="5288586at2759"/>
<reference evidence="2 3" key="1">
    <citation type="submission" date="2014-04" db="EMBL/GenBank/DDBJ databases">
        <authorList>
            <consortium name="DOE Joint Genome Institute"/>
            <person name="Kuo A."/>
            <person name="Kohler A."/>
            <person name="Nagy L.G."/>
            <person name="Floudas D."/>
            <person name="Copeland A."/>
            <person name="Barry K.W."/>
            <person name="Cichocki N."/>
            <person name="Veneault-Fourrey C."/>
            <person name="LaButti K."/>
            <person name="Lindquist E.A."/>
            <person name="Lipzen A."/>
            <person name="Lundell T."/>
            <person name="Morin E."/>
            <person name="Murat C."/>
            <person name="Sun H."/>
            <person name="Tunlid A."/>
            <person name="Henrissat B."/>
            <person name="Grigoriev I.V."/>
            <person name="Hibbett D.S."/>
            <person name="Martin F."/>
            <person name="Nordberg H.P."/>
            <person name="Cantor M.N."/>
            <person name="Hua S.X."/>
        </authorList>
    </citation>
    <scope>NUCLEOTIDE SEQUENCE [LARGE SCALE GENOMIC DNA]</scope>
    <source>
        <strain evidence="2 3">LaAM-08-1</strain>
    </source>
</reference>
<dbReference type="Proteomes" id="UP000054477">
    <property type="component" value="Unassembled WGS sequence"/>
</dbReference>
<accession>A0A0C9XCL6</accession>
<evidence type="ECO:0008006" key="4">
    <source>
        <dbReference type="Google" id="ProtNLM"/>
    </source>
</evidence>
<keyword evidence="1" id="KW-1133">Transmembrane helix</keyword>